<dbReference type="AlphaFoldDB" id="A0A6J4MEW5"/>
<evidence type="ECO:0000256" key="1">
    <source>
        <dbReference type="SAM" id="SignalP"/>
    </source>
</evidence>
<name>A0A6J4MEW5_9BACT</name>
<reference evidence="2" key="1">
    <citation type="submission" date="2020-02" db="EMBL/GenBank/DDBJ databases">
        <authorList>
            <person name="Meier V. D."/>
        </authorList>
    </citation>
    <scope>NUCLEOTIDE SEQUENCE</scope>
    <source>
        <strain evidence="2">AVDCRST_MAG68</strain>
    </source>
</reference>
<gene>
    <name evidence="2" type="ORF">AVDCRST_MAG68-4149</name>
</gene>
<feature type="signal peptide" evidence="1">
    <location>
        <begin position="1"/>
        <end position="28"/>
    </location>
</feature>
<sequence>MWSMAYRAARLGVAAVLMSSLSGCLWLALTETTDNRTYRYDGTVTRAGGTPVANARVEITDGFEFYRQGPPPPGAGVCSGEIGGMVHFVTTDAQGKYLYEDRREDENRGFCLSVRVIPAPGSGLAEAVVQGEAYRFEQPVSRESLTHRRVDVVLPAAP</sequence>
<dbReference type="EMBL" id="CADCTW010000192">
    <property type="protein sequence ID" value="CAA9358195.1"/>
    <property type="molecule type" value="Genomic_DNA"/>
</dbReference>
<keyword evidence="1" id="KW-0732">Signal</keyword>
<dbReference type="InterPro" id="IPR008969">
    <property type="entry name" value="CarboxyPept-like_regulatory"/>
</dbReference>
<evidence type="ECO:0000313" key="2">
    <source>
        <dbReference type="EMBL" id="CAA9358195.1"/>
    </source>
</evidence>
<feature type="chain" id="PRO_5027036192" description="Lipoprotein" evidence="1">
    <location>
        <begin position="29"/>
        <end position="158"/>
    </location>
</feature>
<dbReference type="SUPFAM" id="SSF49464">
    <property type="entry name" value="Carboxypeptidase regulatory domain-like"/>
    <property type="match status" value="1"/>
</dbReference>
<evidence type="ECO:0008006" key="3">
    <source>
        <dbReference type="Google" id="ProtNLM"/>
    </source>
</evidence>
<proteinExistence type="predicted"/>
<accession>A0A6J4MEW5</accession>
<organism evidence="2">
    <name type="scientific">uncultured Gemmatimonadota bacterium</name>
    <dbReference type="NCBI Taxonomy" id="203437"/>
    <lineage>
        <taxon>Bacteria</taxon>
        <taxon>Pseudomonadati</taxon>
        <taxon>Gemmatimonadota</taxon>
        <taxon>environmental samples</taxon>
    </lineage>
</organism>
<dbReference type="PROSITE" id="PS51257">
    <property type="entry name" value="PROKAR_LIPOPROTEIN"/>
    <property type="match status" value="1"/>
</dbReference>
<protein>
    <recommendedName>
        <fullName evidence="3">Lipoprotein</fullName>
    </recommendedName>
</protein>